<keyword evidence="3" id="KW-1185">Reference proteome</keyword>
<gene>
    <name evidence="2" type="ORF">KCG35_18500</name>
</gene>
<sequence>MIELNVAPAIWNHWPNLQLGIVKVMGFDNEKRSATTAEHLRSVQEEVARQVQEKTISELPEVAFWREAYRLFGAKPKRYPCSLENLLQRIKREQFPRAINPLVDIYNIISLQYRVPVGGEDLAKIQGDLCLRFATENEPSIHLLGESEARAPKPGEVIYSDDVGAVCRRWNWKEAERTKLTATTTDAILVVESLQEASLLPCLEALVALVSEYCGGEIESSLLTEPVLSES</sequence>
<reference evidence="2 3" key="1">
    <citation type="submission" date="2021-04" db="EMBL/GenBank/DDBJ databases">
        <authorList>
            <person name="Pira H."/>
            <person name="Risdian C."/>
            <person name="Wink J."/>
        </authorList>
    </citation>
    <scope>NUCLEOTIDE SEQUENCE [LARGE SCALE GENOMIC DNA]</scope>
    <source>
        <strain evidence="2 3">WH53</strain>
    </source>
</reference>
<dbReference type="InterPro" id="IPR005146">
    <property type="entry name" value="B3/B4_tRNA-bd"/>
</dbReference>
<evidence type="ECO:0000313" key="3">
    <source>
        <dbReference type="Proteomes" id="UP000690515"/>
    </source>
</evidence>
<dbReference type="PANTHER" id="PTHR39209:SF2">
    <property type="entry name" value="CYTOPLASMIC PROTEIN"/>
    <property type="match status" value="1"/>
</dbReference>
<name>A0ABS5ZG64_9GAMM</name>
<feature type="domain" description="B3/B4 tRNA-binding" evidence="1">
    <location>
        <begin position="63"/>
        <end position="215"/>
    </location>
</feature>
<dbReference type="SMART" id="SM00873">
    <property type="entry name" value="B3_4"/>
    <property type="match status" value="1"/>
</dbReference>
<organism evidence="2 3">
    <name type="scientific">Zooshikella harenae</name>
    <dbReference type="NCBI Taxonomy" id="2827238"/>
    <lineage>
        <taxon>Bacteria</taxon>
        <taxon>Pseudomonadati</taxon>
        <taxon>Pseudomonadota</taxon>
        <taxon>Gammaproteobacteria</taxon>
        <taxon>Oceanospirillales</taxon>
        <taxon>Zooshikellaceae</taxon>
        <taxon>Zooshikella</taxon>
    </lineage>
</organism>
<dbReference type="RefSeq" id="WP_215821288.1">
    <property type="nucleotide sequence ID" value="NZ_JAGSOY010000059.1"/>
</dbReference>
<comment type="caution">
    <text evidence="2">The sequence shown here is derived from an EMBL/GenBank/DDBJ whole genome shotgun (WGS) entry which is preliminary data.</text>
</comment>
<proteinExistence type="predicted"/>
<dbReference type="Gene3D" id="3.50.40.10">
    <property type="entry name" value="Phenylalanyl-trna Synthetase, Chain B, domain 3"/>
    <property type="match status" value="1"/>
</dbReference>
<dbReference type="Proteomes" id="UP000690515">
    <property type="component" value="Unassembled WGS sequence"/>
</dbReference>
<evidence type="ECO:0000313" key="2">
    <source>
        <dbReference type="EMBL" id="MBU2713062.1"/>
    </source>
</evidence>
<accession>A0ABS5ZG64</accession>
<dbReference type="Pfam" id="PF03483">
    <property type="entry name" value="B3_4"/>
    <property type="match status" value="1"/>
</dbReference>
<protein>
    <recommendedName>
        <fullName evidence="1">B3/B4 tRNA-binding domain-containing protein</fullName>
    </recommendedName>
</protein>
<dbReference type="EMBL" id="JAGSOY010000059">
    <property type="protein sequence ID" value="MBU2713062.1"/>
    <property type="molecule type" value="Genomic_DNA"/>
</dbReference>
<dbReference type="InterPro" id="IPR020825">
    <property type="entry name" value="Phe-tRNA_synthase-like_B3/B4"/>
</dbReference>
<dbReference type="PANTHER" id="PTHR39209">
    <property type="match status" value="1"/>
</dbReference>
<evidence type="ECO:0000259" key="1">
    <source>
        <dbReference type="SMART" id="SM00873"/>
    </source>
</evidence>
<dbReference type="SUPFAM" id="SSF56037">
    <property type="entry name" value="PheT/TilS domain"/>
    <property type="match status" value="1"/>
</dbReference>